<dbReference type="Gene3D" id="3.90.530.10">
    <property type="entry name" value="XPA C-terminal domain"/>
    <property type="match status" value="1"/>
</dbReference>
<sequence length="346" mass="40469">MTDQNQTTSNTEGGFCSEVKIPSYSTLSPEVKKRIEENRLKAKAIQLERRLQNGSNRTFQSTEQQNTNSSIEQQNTNSSIEQQNINSSTEQQNTNSSTEQQNANSSTNTNANNQEEKLRPMKKFQNYVDYDLSKMINTRGGFLFETPDENSKKRKIRELEPEDPPIDPNHPDTPRCKECKTVEIDYQFHRIFRVNICKSCKEKFPEKYSLLTKTEAKEDYLLTDAELKDEERLPHLSKPNPHKSTWNDMMLYLREQVEEFSFEKWGGADALDKEFERRQDEKKKRKDKKFKSKLADLRKRTRTDELEKNRYKEHKHEFGMAVEDPETGISTQTCSSCGISFEVVLF</sequence>
<feature type="compositionally biased region" description="Polar residues" evidence="11">
    <location>
        <begin position="52"/>
        <end position="71"/>
    </location>
</feature>
<keyword evidence="7" id="KW-0238">DNA-binding</keyword>
<name>A0A397UE53_9GLOM</name>
<dbReference type="GO" id="GO:0006284">
    <property type="term" value="P:base-excision repair"/>
    <property type="evidence" value="ECO:0007669"/>
    <property type="project" value="TreeGrafter"/>
</dbReference>
<dbReference type="NCBIfam" id="TIGR00598">
    <property type="entry name" value="rad14"/>
    <property type="match status" value="1"/>
</dbReference>
<dbReference type="InterPro" id="IPR037129">
    <property type="entry name" value="XPA_sf"/>
</dbReference>
<keyword evidence="5" id="KW-0863">Zinc-finger</keyword>
<evidence type="ECO:0000256" key="2">
    <source>
        <dbReference type="ARBA" id="ARBA00005548"/>
    </source>
</evidence>
<comment type="similarity">
    <text evidence="2">Belongs to the XPA family.</text>
</comment>
<proteinExistence type="inferred from homology"/>
<dbReference type="PANTHER" id="PTHR10142:SF0">
    <property type="entry name" value="DNA REPAIR PROTEIN COMPLEMENTING XP-A CELLS"/>
    <property type="match status" value="1"/>
</dbReference>
<feature type="region of interest" description="Disordered" evidence="11">
    <location>
        <begin position="143"/>
        <end position="172"/>
    </location>
</feature>
<feature type="domain" description="XPA C-terminal" evidence="12">
    <location>
        <begin position="207"/>
        <end position="257"/>
    </location>
</feature>
<feature type="compositionally biased region" description="Low complexity" evidence="11">
    <location>
        <begin position="72"/>
        <end position="113"/>
    </location>
</feature>
<comment type="subcellular location">
    <subcellularLocation>
        <location evidence="1">Nucleus</location>
    </subcellularLocation>
</comment>
<dbReference type="InterPro" id="IPR009061">
    <property type="entry name" value="DNA-bd_dom_put_sf"/>
</dbReference>
<dbReference type="GO" id="GO:0070914">
    <property type="term" value="P:UV-damage excision repair"/>
    <property type="evidence" value="ECO:0007669"/>
    <property type="project" value="TreeGrafter"/>
</dbReference>
<evidence type="ECO:0000256" key="6">
    <source>
        <dbReference type="ARBA" id="ARBA00022833"/>
    </source>
</evidence>
<dbReference type="CDD" id="cd21077">
    <property type="entry name" value="DBD_Rad14"/>
    <property type="match status" value="1"/>
</dbReference>
<evidence type="ECO:0000256" key="5">
    <source>
        <dbReference type="ARBA" id="ARBA00022771"/>
    </source>
</evidence>
<organism evidence="13 14">
    <name type="scientific">Gigaspora rosea</name>
    <dbReference type="NCBI Taxonomy" id="44941"/>
    <lineage>
        <taxon>Eukaryota</taxon>
        <taxon>Fungi</taxon>
        <taxon>Fungi incertae sedis</taxon>
        <taxon>Mucoromycota</taxon>
        <taxon>Glomeromycotina</taxon>
        <taxon>Glomeromycetes</taxon>
        <taxon>Diversisporales</taxon>
        <taxon>Gigasporaceae</taxon>
        <taxon>Gigaspora</taxon>
    </lineage>
</organism>
<dbReference type="InterPro" id="IPR022656">
    <property type="entry name" value="XPA_C"/>
</dbReference>
<keyword evidence="14" id="KW-1185">Reference proteome</keyword>
<reference evidence="13 14" key="1">
    <citation type="submission" date="2018-06" db="EMBL/GenBank/DDBJ databases">
        <title>Comparative genomics reveals the genomic features of Rhizophagus irregularis, R. cerebriforme, R. diaphanum and Gigaspora rosea, and their symbiotic lifestyle signature.</title>
        <authorList>
            <person name="Morin E."/>
            <person name="San Clemente H."/>
            <person name="Chen E.C.H."/>
            <person name="De La Providencia I."/>
            <person name="Hainaut M."/>
            <person name="Kuo A."/>
            <person name="Kohler A."/>
            <person name="Murat C."/>
            <person name="Tang N."/>
            <person name="Roy S."/>
            <person name="Loubradou J."/>
            <person name="Henrissat B."/>
            <person name="Grigoriev I.V."/>
            <person name="Corradi N."/>
            <person name="Roux C."/>
            <person name="Martin F.M."/>
        </authorList>
    </citation>
    <scope>NUCLEOTIDE SEQUENCE [LARGE SCALE GENOMIC DNA]</scope>
    <source>
        <strain evidence="13 14">DAOM 194757</strain>
    </source>
</reference>
<dbReference type="AlphaFoldDB" id="A0A397UE53"/>
<dbReference type="SUPFAM" id="SSF46955">
    <property type="entry name" value="Putative DNA-binding domain"/>
    <property type="match status" value="1"/>
</dbReference>
<evidence type="ECO:0000256" key="4">
    <source>
        <dbReference type="ARBA" id="ARBA00022763"/>
    </source>
</evidence>
<dbReference type="PANTHER" id="PTHR10142">
    <property type="entry name" value="DNA REPAIR PROTEIN COMPLEMENTING XP-A CELLS"/>
    <property type="match status" value="1"/>
</dbReference>
<dbReference type="GO" id="GO:1901255">
    <property type="term" value="P:nucleotide-excision repair involved in interstrand cross-link repair"/>
    <property type="evidence" value="ECO:0007669"/>
    <property type="project" value="TreeGrafter"/>
</dbReference>
<evidence type="ECO:0000256" key="10">
    <source>
        <dbReference type="ARBA" id="ARBA00072989"/>
    </source>
</evidence>
<dbReference type="EMBL" id="QKWP01001584">
    <property type="protein sequence ID" value="RIB07901.1"/>
    <property type="molecule type" value="Genomic_DNA"/>
</dbReference>
<keyword evidence="8" id="KW-0234">DNA repair</keyword>
<dbReference type="OrthoDB" id="68328at2759"/>
<dbReference type="InterPro" id="IPR022658">
    <property type="entry name" value="XPA_CS"/>
</dbReference>
<keyword evidence="9" id="KW-0539">Nucleus</keyword>
<keyword evidence="3" id="KW-0479">Metal-binding</keyword>
<evidence type="ECO:0000256" key="1">
    <source>
        <dbReference type="ARBA" id="ARBA00004123"/>
    </source>
</evidence>
<evidence type="ECO:0000313" key="14">
    <source>
        <dbReference type="Proteomes" id="UP000266673"/>
    </source>
</evidence>
<dbReference type="FunFam" id="3.90.530.10:FF:000003">
    <property type="entry name" value="Dna repair rad14 protein"/>
    <property type="match status" value="1"/>
</dbReference>
<accession>A0A397UE53</accession>
<evidence type="ECO:0000256" key="7">
    <source>
        <dbReference type="ARBA" id="ARBA00023125"/>
    </source>
</evidence>
<gene>
    <name evidence="13" type="ORF">C2G38_2213088</name>
</gene>
<dbReference type="STRING" id="44941.A0A397UE53"/>
<comment type="caution">
    <text evidence="13">The sequence shown here is derived from an EMBL/GenBank/DDBJ whole genome shotgun (WGS) entry which is preliminary data.</text>
</comment>
<evidence type="ECO:0000313" key="13">
    <source>
        <dbReference type="EMBL" id="RIB07901.1"/>
    </source>
</evidence>
<keyword evidence="4" id="KW-0227">DNA damage</keyword>
<dbReference type="PROSITE" id="PS00753">
    <property type="entry name" value="XPA_2"/>
    <property type="match status" value="1"/>
</dbReference>
<evidence type="ECO:0000256" key="11">
    <source>
        <dbReference type="SAM" id="MobiDB-lite"/>
    </source>
</evidence>
<evidence type="ECO:0000259" key="12">
    <source>
        <dbReference type="Pfam" id="PF05181"/>
    </source>
</evidence>
<dbReference type="Pfam" id="PF05181">
    <property type="entry name" value="XPA_C"/>
    <property type="match status" value="1"/>
</dbReference>
<dbReference type="InterPro" id="IPR000465">
    <property type="entry name" value="XPA/RAD14"/>
</dbReference>
<feature type="region of interest" description="Disordered" evidence="11">
    <location>
        <begin position="46"/>
        <end position="120"/>
    </location>
</feature>
<protein>
    <recommendedName>
        <fullName evidence="10">DNA repair protein RAD14</fullName>
    </recommendedName>
</protein>
<evidence type="ECO:0000256" key="8">
    <source>
        <dbReference type="ARBA" id="ARBA00023204"/>
    </source>
</evidence>
<feature type="region of interest" description="Disordered" evidence="11">
    <location>
        <begin position="1"/>
        <end position="31"/>
    </location>
</feature>
<evidence type="ECO:0000256" key="3">
    <source>
        <dbReference type="ARBA" id="ARBA00022723"/>
    </source>
</evidence>
<keyword evidence="6" id="KW-0862">Zinc</keyword>
<dbReference type="GO" id="GO:0003684">
    <property type="term" value="F:damaged DNA binding"/>
    <property type="evidence" value="ECO:0007669"/>
    <property type="project" value="InterPro"/>
</dbReference>
<dbReference type="GO" id="GO:0000715">
    <property type="term" value="P:nucleotide-excision repair, DNA damage recognition"/>
    <property type="evidence" value="ECO:0007669"/>
    <property type="project" value="TreeGrafter"/>
</dbReference>
<dbReference type="GO" id="GO:0008270">
    <property type="term" value="F:zinc ion binding"/>
    <property type="evidence" value="ECO:0007669"/>
    <property type="project" value="UniProtKB-KW"/>
</dbReference>
<dbReference type="Proteomes" id="UP000266673">
    <property type="component" value="Unassembled WGS sequence"/>
</dbReference>
<evidence type="ECO:0000256" key="9">
    <source>
        <dbReference type="ARBA" id="ARBA00023242"/>
    </source>
</evidence>
<feature type="compositionally biased region" description="Polar residues" evidence="11">
    <location>
        <begin position="1"/>
        <end position="12"/>
    </location>
</feature>
<dbReference type="GO" id="GO:0000110">
    <property type="term" value="C:nucleotide-excision repair factor 1 complex"/>
    <property type="evidence" value="ECO:0007669"/>
    <property type="project" value="TreeGrafter"/>
</dbReference>